<dbReference type="EMBL" id="JACHXD010000012">
    <property type="protein sequence ID" value="MBB3120942.1"/>
    <property type="molecule type" value="Genomic_DNA"/>
</dbReference>
<dbReference type="RefSeq" id="WP_183442687.1">
    <property type="nucleotide sequence ID" value="NZ_JACHXD010000012.1"/>
</dbReference>
<feature type="region of interest" description="Disordered" evidence="1">
    <location>
        <begin position="256"/>
        <end position="322"/>
    </location>
</feature>
<feature type="compositionally biased region" description="Basic residues" evidence="1">
    <location>
        <begin position="269"/>
        <end position="278"/>
    </location>
</feature>
<keyword evidence="4" id="KW-1185">Reference proteome</keyword>
<reference evidence="3 4" key="1">
    <citation type="submission" date="2020-08" db="EMBL/GenBank/DDBJ databases">
        <title>Genomic Encyclopedia of Type Strains, Phase III (KMG-III): the genomes of soil and plant-associated and newly described type strains.</title>
        <authorList>
            <person name="Whitman W."/>
        </authorList>
    </citation>
    <scope>NUCLEOTIDE SEQUENCE [LARGE SCALE GENOMIC DNA]</scope>
    <source>
        <strain evidence="3 4">CECT 8897</strain>
    </source>
</reference>
<accession>A0A7W5BCZ5</accession>
<feature type="domain" description="VWFA" evidence="2">
    <location>
        <begin position="480"/>
        <end position="641"/>
    </location>
</feature>
<gene>
    <name evidence="3" type="ORF">FHS03_004015</name>
</gene>
<evidence type="ECO:0000313" key="3">
    <source>
        <dbReference type="EMBL" id="MBB3120942.1"/>
    </source>
</evidence>
<dbReference type="Gene3D" id="3.40.50.410">
    <property type="entry name" value="von Willebrand factor, type A domain"/>
    <property type="match status" value="1"/>
</dbReference>
<dbReference type="Proteomes" id="UP000541535">
    <property type="component" value="Unassembled WGS sequence"/>
</dbReference>
<dbReference type="CDD" id="cd01454">
    <property type="entry name" value="vWA_norD_type"/>
    <property type="match status" value="1"/>
</dbReference>
<dbReference type="Pfam" id="PF00092">
    <property type="entry name" value="VWA"/>
    <property type="match status" value="1"/>
</dbReference>
<dbReference type="InterPro" id="IPR036465">
    <property type="entry name" value="vWFA_dom_sf"/>
</dbReference>
<sequence length="670" mass="72905">MAEAEDVITDAAMHAASYMQAHWRRHRAKTGAPLLALADVSRRLELLCHSLFGAAFVFRPAQVPLPATVLSRLFQRPQLPSRSAALPATDGCHIWLPPALPAGDEQAALAQYRAMALQQAMRAARGSAASLPTGASPLLLALYQLLEADAADRALAQLAPGMQQPLNAWRAQALSTRPQLSAFAPPARAIEQILRDTLARPLEQAAQAPTAPEVLRLAEALAGRLTAQSNGLRAPALWLDAWSGELRRPAVLLSAAGSQADGQAPGKSRSARLPRRPTARQASDGEDDTSGQGPSMVQTAQPQEKAEDPMGLQRPLDRDADSAAEDYADALSELAEARLIVAPGHPKEYLLADDLPERAPRTALPPSAAHGAGGTTTLYPEWDYGSQSYRERYAAVHTVTAESGPESWVAQTLRSYGGMLAEVRRRFDMLRAQRLRVQRQPEGDEIDLQAWMDSRADRMAGLSPEQRLYQREIRARRDMAIMLLADVSGSTDSWLGSSRRVIDIEREALLLVCIALQGMRERFAVQAFSGEGPQGVTMRAVKGFGESYTPAIARRIAGLEPERYTRAGAALRHAAAQLMAQGAQHRLLILLSDGKPNDCDQYEGRYGIEDMRQAVNECRLQGISPFCLTIDRQAAGYLPQIFGPHGYCLLPEPDLLPAALLQWLRRLTAS</sequence>
<dbReference type="AlphaFoldDB" id="A0A7W5BCZ5"/>
<organism evidence="3 4">
    <name type="scientific">Pseudoduganella violacea</name>
    <dbReference type="NCBI Taxonomy" id="1715466"/>
    <lineage>
        <taxon>Bacteria</taxon>
        <taxon>Pseudomonadati</taxon>
        <taxon>Pseudomonadota</taxon>
        <taxon>Betaproteobacteria</taxon>
        <taxon>Burkholderiales</taxon>
        <taxon>Oxalobacteraceae</taxon>
        <taxon>Telluria group</taxon>
        <taxon>Pseudoduganella</taxon>
    </lineage>
</organism>
<protein>
    <submittedName>
        <fullName evidence="3">Nitric oxide reductase NorD protein</fullName>
    </submittedName>
</protein>
<dbReference type="SMART" id="SM00327">
    <property type="entry name" value="VWA"/>
    <property type="match status" value="1"/>
</dbReference>
<proteinExistence type="predicted"/>
<name>A0A7W5BCZ5_9BURK</name>
<dbReference type="SUPFAM" id="SSF53300">
    <property type="entry name" value="vWA-like"/>
    <property type="match status" value="1"/>
</dbReference>
<evidence type="ECO:0000313" key="4">
    <source>
        <dbReference type="Proteomes" id="UP000541535"/>
    </source>
</evidence>
<evidence type="ECO:0000259" key="2">
    <source>
        <dbReference type="PROSITE" id="PS50234"/>
    </source>
</evidence>
<dbReference type="PANTHER" id="PTHR41248:SF1">
    <property type="entry name" value="NORD PROTEIN"/>
    <property type="match status" value="1"/>
</dbReference>
<dbReference type="InterPro" id="IPR002035">
    <property type="entry name" value="VWF_A"/>
</dbReference>
<dbReference type="PROSITE" id="PS50234">
    <property type="entry name" value="VWFA"/>
    <property type="match status" value="1"/>
</dbReference>
<dbReference type="InterPro" id="IPR051928">
    <property type="entry name" value="NorD/CobT"/>
</dbReference>
<feature type="compositionally biased region" description="Polar residues" evidence="1">
    <location>
        <begin position="290"/>
        <end position="302"/>
    </location>
</feature>
<evidence type="ECO:0000256" key="1">
    <source>
        <dbReference type="SAM" id="MobiDB-lite"/>
    </source>
</evidence>
<comment type="caution">
    <text evidence="3">The sequence shown here is derived from an EMBL/GenBank/DDBJ whole genome shotgun (WGS) entry which is preliminary data.</text>
</comment>
<dbReference type="PANTHER" id="PTHR41248">
    <property type="entry name" value="NORD PROTEIN"/>
    <property type="match status" value="1"/>
</dbReference>